<reference evidence="1" key="1">
    <citation type="submission" date="2023-07" db="EMBL/GenBank/DDBJ databases">
        <title>Genomic Encyclopedia of Type Strains, Phase IV (KMG-IV): sequencing the most valuable type-strain genomes for metagenomic binning, comparative biology and taxonomic classification.</title>
        <authorList>
            <person name="Goeker M."/>
        </authorList>
    </citation>
    <scope>NUCLEOTIDE SEQUENCE</scope>
    <source>
        <strain evidence="1">DSM 26174</strain>
    </source>
</reference>
<accession>A0AAE3XJP2</accession>
<dbReference type="Pfam" id="PF11751">
    <property type="entry name" value="PorP_SprF"/>
    <property type="match status" value="1"/>
</dbReference>
<sequence length="327" mass="37747">MLKRAYLLIALFVVYFSDCNAQMLEYFGQYVENQYLINSATIGKNGFMDLDAGARKQWDGINESPETFFFAANFGLNSWKPKEYPIGGLRMGEDNDVLKLAKEEGERRFMFGLGALVYYDKYGAFETVNVKLAGAVHYRISERYKVSLGLGALWTRDNFIQENASKLVNPNDPTYLRYANDYENRKFYNFDGGVYLYSDRLNLGYSITTVDNRYVVDDRSNVSKLYLSHLLMGSYMIPLSHKLELRPTLLIHIVPPAPTVLDFNLLLYYKRRIWVGGSYISNNSWIAMIGARFVDKYKVSYSYSMIENDLSRYSNGSHEVIIGFQIR</sequence>
<dbReference type="Proteomes" id="UP001185092">
    <property type="component" value="Unassembled WGS sequence"/>
</dbReference>
<proteinExistence type="predicted"/>
<dbReference type="EMBL" id="JAVDQD010000001">
    <property type="protein sequence ID" value="MDR6237637.1"/>
    <property type="molecule type" value="Genomic_DNA"/>
</dbReference>
<comment type="caution">
    <text evidence="1">The sequence shown here is derived from an EMBL/GenBank/DDBJ whole genome shotgun (WGS) entry which is preliminary data.</text>
</comment>
<keyword evidence="2" id="KW-1185">Reference proteome</keyword>
<protein>
    <submittedName>
        <fullName evidence="1">Type IX secretion system PorP/SprF family membrane protein</fullName>
    </submittedName>
</protein>
<dbReference type="AlphaFoldDB" id="A0AAE3XJP2"/>
<name>A0AAE3XJP2_9BACT</name>
<gene>
    <name evidence="1" type="ORF">HNQ88_000613</name>
</gene>
<dbReference type="NCBIfam" id="TIGR03519">
    <property type="entry name" value="T9SS_PorP_fam"/>
    <property type="match status" value="1"/>
</dbReference>
<evidence type="ECO:0000313" key="2">
    <source>
        <dbReference type="Proteomes" id="UP001185092"/>
    </source>
</evidence>
<organism evidence="1 2">
    <name type="scientific">Aureibacter tunicatorum</name>
    <dbReference type="NCBI Taxonomy" id="866807"/>
    <lineage>
        <taxon>Bacteria</taxon>
        <taxon>Pseudomonadati</taxon>
        <taxon>Bacteroidota</taxon>
        <taxon>Cytophagia</taxon>
        <taxon>Cytophagales</taxon>
        <taxon>Persicobacteraceae</taxon>
        <taxon>Aureibacter</taxon>
    </lineage>
</organism>
<evidence type="ECO:0000313" key="1">
    <source>
        <dbReference type="EMBL" id="MDR6237637.1"/>
    </source>
</evidence>
<dbReference type="InterPro" id="IPR019861">
    <property type="entry name" value="PorP/SprF_Bacteroidetes"/>
</dbReference>
<dbReference type="RefSeq" id="WP_309937104.1">
    <property type="nucleotide sequence ID" value="NZ_AP025305.1"/>
</dbReference>